<dbReference type="EMBL" id="BARW01011546">
    <property type="protein sequence ID" value="GAI74142.1"/>
    <property type="molecule type" value="Genomic_DNA"/>
</dbReference>
<gene>
    <name evidence="1" type="ORF">S12H4_22212</name>
</gene>
<sequence>MKARTFEGIVIGWIDELKAAHPKGRLTTPTIFDIRRLKGRLTSRGLLRPAPKEKR</sequence>
<reference evidence="1" key="1">
    <citation type="journal article" date="2014" name="Front. Microbiol.">
        <title>High frequency of phylogenetically diverse reductive dehalogenase-homologous genes in deep subseafloor sedimentary metagenomes.</title>
        <authorList>
            <person name="Kawai M."/>
            <person name="Futagami T."/>
            <person name="Toyoda A."/>
            <person name="Takaki Y."/>
            <person name="Nishi S."/>
            <person name="Hori S."/>
            <person name="Arai W."/>
            <person name="Tsubouchi T."/>
            <person name="Morono Y."/>
            <person name="Uchiyama I."/>
            <person name="Ito T."/>
            <person name="Fujiyama A."/>
            <person name="Inagaki F."/>
            <person name="Takami H."/>
        </authorList>
    </citation>
    <scope>NUCLEOTIDE SEQUENCE</scope>
    <source>
        <strain evidence="1">Expedition CK06-06</strain>
    </source>
</reference>
<name>X1R030_9ZZZZ</name>
<accession>X1R030</accession>
<dbReference type="AlphaFoldDB" id="X1R030"/>
<proteinExistence type="predicted"/>
<evidence type="ECO:0000313" key="1">
    <source>
        <dbReference type="EMBL" id="GAI74142.1"/>
    </source>
</evidence>
<comment type="caution">
    <text evidence="1">The sequence shown here is derived from an EMBL/GenBank/DDBJ whole genome shotgun (WGS) entry which is preliminary data.</text>
</comment>
<organism evidence="1">
    <name type="scientific">marine sediment metagenome</name>
    <dbReference type="NCBI Taxonomy" id="412755"/>
    <lineage>
        <taxon>unclassified sequences</taxon>
        <taxon>metagenomes</taxon>
        <taxon>ecological metagenomes</taxon>
    </lineage>
</organism>
<protein>
    <submittedName>
        <fullName evidence="1">Uncharacterized protein</fullName>
    </submittedName>
</protein>